<dbReference type="RefSeq" id="WP_111333210.1">
    <property type="nucleotide sequence ID" value="NZ_CP030032.1"/>
</dbReference>
<keyword evidence="2" id="KW-1185">Reference proteome</keyword>
<dbReference type="OrthoDB" id="5502786at2"/>
<dbReference type="EMBL" id="CP030032">
    <property type="protein sequence ID" value="AWV89036.1"/>
    <property type="molecule type" value="Genomic_DNA"/>
</dbReference>
<evidence type="ECO:0000313" key="2">
    <source>
        <dbReference type="Proteomes" id="UP000249799"/>
    </source>
</evidence>
<evidence type="ECO:0000313" key="1">
    <source>
        <dbReference type="EMBL" id="AWV89036.1"/>
    </source>
</evidence>
<dbReference type="AlphaFoldDB" id="A0A2Z4FJY3"/>
<accession>A0A2Z4FJY3</accession>
<name>A0A2Z4FJY3_9DELT</name>
<protein>
    <submittedName>
        <fullName evidence="1">DUF4178 domain-containing protein</fullName>
    </submittedName>
</protein>
<organism evidence="1 2">
    <name type="scientific">Bradymonas sediminis</name>
    <dbReference type="NCBI Taxonomy" id="1548548"/>
    <lineage>
        <taxon>Bacteria</taxon>
        <taxon>Deltaproteobacteria</taxon>
        <taxon>Bradymonadales</taxon>
        <taxon>Bradymonadaceae</taxon>
        <taxon>Bradymonas</taxon>
    </lineage>
</organism>
<proteinExistence type="predicted"/>
<dbReference type="Pfam" id="PF13785">
    <property type="entry name" value="DUF4178"/>
    <property type="match status" value="1"/>
</dbReference>
<gene>
    <name evidence="1" type="ORF">DN745_06660</name>
</gene>
<dbReference type="Proteomes" id="UP000249799">
    <property type="component" value="Chromosome"/>
</dbReference>
<sequence length="204" mass="22758">MSAFILITLAFVVGGGIAYVATRGSRKEPRASRALTSDFRGPAQQLTSDGERALTDLRLNDIIVYYDNDYSVEGRTTYRQGGWEWYSFMLEDGDKKIWLSVEEDEGLELSLWKEVKGLPLPSPPPALIEYQGESYELQERGKATAQSIGRTGRAVDCPVEYFEYESDSGKYLSVEDWDGDLEVSTGIALDESELTVFPGDNILT</sequence>
<dbReference type="KEGG" id="bsed:DN745_06660"/>
<dbReference type="InterPro" id="IPR025235">
    <property type="entry name" value="DUF4178"/>
</dbReference>
<reference evidence="1 2" key="1">
    <citation type="submission" date="2018-06" db="EMBL/GenBank/DDBJ databases">
        <title>Lujinxingia sediminis gen. nov. sp. nov., a new facultative anaerobic member of the class Deltaproteobacteria, and proposal of Lujinxingaceae fam. nov.</title>
        <authorList>
            <person name="Guo L.-Y."/>
            <person name="Li C.-M."/>
            <person name="Wang S."/>
            <person name="Du Z.-J."/>
        </authorList>
    </citation>
    <scope>NUCLEOTIDE SEQUENCE [LARGE SCALE GENOMIC DNA]</scope>
    <source>
        <strain evidence="1 2">FA350</strain>
    </source>
</reference>